<sequence length="227" mass="23622">MDVVARGREAVVLDAGPGLVLRRYLDGRDTTAEVALHRHLGAHGYPVPQLLRQEPGGMLLERVAGPTLLEALLAGTTTAPRAAATLARLHHDLHLLPPPPGSPAGTCVVHLDLHPANVLLSARGPVVVDWASGGVGHRDTDVGHTAVVLAAAVLFGVDAEAGDAGAHDVPAALVRDLFEAFLAADHGADPAARLDEVAEHRTRFSMPAPVVEAATALVRDASPRARR</sequence>
<dbReference type="SUPFAM" id="SSF56112">
    <property type="entry name" value="Protein kinase-like (PK-like)"/>
    <property type="match status" value="1"/>
</dbReference>
<keyword evidence="5" id="KW-1185">Reference proteome</keyword>
<dbReference type="EMBL" id="BONN01000015">
    <property type="protein sequence ID" value="GIG34329.1"/>
    <property type="molecule type" value="Genomic_DNA"/>
</dbReference>
<dbReference type="GO" id="GO:0016740">
    <property type="term" value="F:transferase activity"/>
    <property type="evidence" value="ECO:0007669"/>
    <property type="project" value="UniProtKB-KW"/>
</dbReference>
<organism evidence="3 4">
    <name type="scientific">Cellulomonas oligotrophica</name>
    <dbReference type="NCBI Taxonomy" id="931536"/>
    <lineage>
        <taxon>Bacteria</taxon>
        <taxon>Bacillati</taxon>
        <taxon>Actinomycetota</taxon>
        <taxon>Actinomycetes</taxon>
        <taxon>Micrococcales</taxon>
        <taxon>Cellulomonadaceae</taxon>
        <taxon>Cellulomonas</taxon>
    </lineage>
</organism>
<dbReference type="Pfam" id="PF01636">
    <property type="entry name" value="APH"/>
    <property type="match status" value="2"/>
</dbReference>
<gene>
    <name evidence="3" type="ORF">BKA21_001708</name>
    <name evidence="2" type="ORF">Col01nite_34880</name>
</gene>
<reference evidence="2 5" key="2">
    <citation type="submission" date="2021-01" db="EMBL/GenBank/DDBJ databases">
        <title>Whole genome shotgun sequence of Cellulomonas oligotrophica NBRC 109435.</title>
        <authorList>
            <person name="Komaki H."/>
            <person name="Tamura T."/>
        </authorList>
    </citation>
    <scope>NUCLEOTIDE SEQUENCE [LARGE SCALE GENOMIC DNA]</scope>
    <source>
        <strain evidence="2 5">NBRC 109435</strain>
    </source>
</reference>
<feature type="domain" description="Aminoglycoside phosphotransferase" evidence="1">
    <location>
        <begin position="14"/>
        <end position="104"/>
    </location>
</feature>
<dbReference type="InterPro" id="IPR011009">
    <property type="entry name" value="Kinase-like_dom_sf"/>
</dbReference>
<dbReference type="Gene3D" id="3.90.1200.10">
    <property type="match status" value="1"/>
</dbReference>
<proteinExistence type="predicted"/>
<name>A0A7Y9FF80_9CELL</name>
<reference evidence="3 4" key="1">
    <citation type="submission" date="2020-07" db="EMBL/GenBank/DDBJ databases">
        <title>Sequencing the genomes of 1000 actinobacteria strains.</title>
        <authorList>
            <person name="Klenk H.-P."/>
        </authorList>
    </citation>
    <scope>NUCLEOTIDE SEQUENCE [LARGE SCALE GENOMIC DNA]</scope>
    <source>
        <strain evidence="3 4">DSM 24482</strain>
    </source>
</reference>
<evidence type="ECO:0000313" key="4">
    <source>
        <dbReference type="Proteomes" id="UP000577956"/>
    </source>
</evidence>
<accession>A0A7Y9FF80</accession>
<comment type="caution">
    <text evidence="3">The sequence shown here is derived from an EMBL/GenBank/DDBJ whole genome shotgun (WGS) entry which is preliminary data.</text>
</comment>
<dbReference type="Proteomes" id="UP000618382">
    <property type="component" value="Unassembled WGS sequence"/>
</dbReference>
<feature type="domain" description="Aminoglycoside phosphotransferase" evidence="1">
    <location>
        <begin position="106"/>
        <end position="149"/>
    </location>
</feature>
<dbReference type="EMBL" id="JACCBK010000001">
    <property type="protein sequence ID" value="NYD86159.1"/>
    <property type="molecule type" value="Genomic_DNA"/>
</dbReference>
<dbReference type="Proteomes" id="UP000577956">
    <property type="component" value="Unassembled WGS sequence"/>
</dbReference>
<protein>
    <submittedName>
        <fullName evidence="3">tRNA A-37 threonylcarbamoyl transferase component Bud32</fullName>
    </submittedName>
</protein>
<dbReference type="InterPro" id="IPR002575">
    <property type="entry name" value="Aminoglycoside_PTrfase"/>
</dbReference>
<evidence type="ECO:0000313" key="5">
    <source>
        <dbReference type="Proteomes" id="UP000618382"/>
    </source>
</evidence>
<evidence type="ECO:0000313" key="2">
    <source>
        <dbReference type="EMBL" id="GIG34329.1"/>
    </source>
</evidence>
<evidence type="ECO:0000259" key="1">
    <source>
        <dbReference type="Pfam" id="PF01636"/>
    </source>
</evidence>
<dbReference type="RefSeq" id="WP_140457836.1">
    <property type="nucleotide sequence ID" value="NZ_BAABFI010000002.1"/>
</dbReference>
<dbReference type="AlphaFoldDB" id="A0A7Y9FF80"/>
<keyword evidence="3" id="KW-0808">Transferase</keyword>
<evidence type="ECO:0000313" key="3">
    <source>
        <dbReference type="EMBL" id="NYD86159.1"/>
    </source>
</evidence>